<dbReference type="SMART" id="SM00494">
    <property type="entry name" value="ChtBD2"/>
    <property type="match status" value="2"/>
</dbReference>
<dbReference type="InterPro" id="IPR036508">
    <property type="entry name" value="Chitin-bd_dom_sf"/>
</dbReference>
<feature type="non-terminal residue" evidence="9">
    <location>
        <position position="1"/>
    </location>
</feature>
<evidence type="ECO:0000313" key="9">
    <source>
        <dbReference type="EMBL" id="GMR43690.1"/>
    </source>
</evidence>
<keyword evidence="6" id="KW-0325">Glycoprotein</keyword>
<dbReference type="InterPro" id="IPR002557">
    <property type="entry name" value="Chitin-bd_dom"/>
</dbReference>
<evidence type="ECO:0000256" key="2">
    <source>
        <dbReference type="ARBA" id="ARBA00022669"/>
    </source>
</evidence>
<dbReference type="PANTHER" id="PTHR23301:SF0">
    <property type="entry name" value="CHITIN-BINDING TYPE-2 DOMAIN-CONTAINING PROTEIN-RELATED"/>
    <property type="match status" value="1"/>
</dbReference>
<proteinExistence type="predicted"/>
<dbReference type="EMBL" id="BTRK01000003">
    <property type="protein sequence ID" value="GMR43690.1"/>
    <property type="molecule type" value="Genomic_DNA"/>
</dbReference>
<keyword evidence="2" id="KW-0147">Chitin-binding</keyword>
<dbReference type="InterPro" id="IPR051940">
    <property type="entry name" value="Chitin_bind-dev_reg"/>
</dbReference>
<feature type="domain" description="Chitin-binding type-2" evidence="8">
    <location>
        <begin position="29"/>
        <end position="85"/>
    </location>
</feature>
<keyword evidence="3 7" id="KW-0732">Signal</keyword>
<evidence type="ECO:0000259" key="8">
    <source>
        <dbReference type="PROSITE" id="PS50940"/>
    </source>
</evidence>
<dbReference type="PROSITE" id="PS50940">
    <property type="entry name" value="CHIT_BIND_II"/>
    <property type="match status" value="1"/>
</dbReference>
<accession>A0AAN4ZTS4</accession>
<evidence type="ECO:0000256" key="5">
    <source>
        <dbReference type="ARBA" id="ARBA00023157"/>
    </source>
</evidence>
<dbReference type="Gene3D" id="2.170.140.10">
    <property type="entry name" value="Chitin binding domain"/>
    <property type="match status" value="1"/>
</dbReference>
<feature type="chain" id="PRO_5042961942" description="Chitin-binding type-2 domain-containing protein" evidence="7">
    <location>
        <begin position="25"/>
        <end position="161"/>
    </location>
</feature>
<dbReference type="Proteomes" id="UP001328107">
    <property type="component" value="Unassembled WGS sequence"/>
</dbReference>
<keyword evidence="1" id="KW-0217">Developmental protein</keyword>
<dbReference type="Pfam" id="PF01607">
    <property type="entry name" value="CBM_14"/>
    <property type="match status" value="2"/>
</dbReference>
<keyword evidence="5" id="KW-1015">Disulfide bond</keyword>
<dbReference type="SUPFAM" id="SSF57625">
    <property type="entry name" value="Invertebrate chitin-binding proteins"/>
    <property type="match status" value="2"/>
</dbReference>
<comment type="caution">
    <text evidence="9">The sequence shown here is derived from an EMBL/GenBank/DDBJ whole genome shotgun (WGS) entry which is preliminary data.</text>
</comment>
<dbReference type="AlphaFoldDB" id="A0AAN4ZTS4"/>
<feature type="signal peptide" evidence="7">
    <location>
        <begin position="1"/>
        <end position="24"/>
    </location>
</feature>
<protein>
    <recommendedName>
        <fullName evidence="8">Chitin-binding type-2 domain-containing protein</fullName>
    </recommendedName>
</protein>
<evidence type="ECO:0000256" key="4">
    <source>
        <dbReference type="ARBA" id="ARBA00022737"/>
    </source>
</evidence>
<dbReference type="GO" id="GO:0008061">
    <property type="term" value="F:chitin binding"/>
    <property type="evidence" value="ECO:0007669"/>
    <property type="project" value="UniProtKB-KW"/>
</dbReference>
<dbReference type="PANTHER" id="PTHR23301">
    <property type="entry name" value="CHITIN BINDING PERITROPHIN-A"/>
    <property type="match status" value="1"/>
</dbReference>
<evidence type="ECO:0000256" key="6">
    <source>
        <dbReference type="ARBA" id="ARBA00023180"/>
    </source>
</evidence>
<name>A0AAN4ZTS4_9BILA</name>
<reference evidence="10" key="1">
    <citation type="submission" date="2022-10" db="EMBL/GenBank/DDBJ databases">
        <title>Genome assembly of Pristionchus species.</title>
        <authorList>
            <person name="Yoshida K."/>
            <person name="Sommer R.J."/>
        </authorList>
    </citation>
    <scope>NUCLEOTIDE SEQUENCE [LARGE SCALE GENOMIC DNA]</scope>
    <source>
        <strain evidence="10">RS5460</strain>
    </source>
</reference>
<gene>
    <name evidence="9" type="ORF">PMAYCL1PPCAC_13885</name>
</gene>
<evidence type="ECO:0000256" key="3">
    <source>
        <dbReference type="ARBA" id="ARBA00022729"/>
    </source>
</evidence>
<dbReference type="GO" id="GO:0005576">
    <property type="term" value="C:extracellular region"/>
    <property type="evidence" value="ECO:0007669"/>
    <property type="project" value="InterPro"/>
</dbReference>
<evidence type="ECO:0000256" key="1">
    <source>
        <dbReference type="ARBA" id="ARBA00022473"/>
    </source>
</evidence>
<keyword evidence="4" id="KW-0677">Repeat</keyword>
<organism evidence="9 10">
    <name type="scientific">Pristionchus mayeri</name>
    <dbReference type="NCBI Taxonomy" id="1317129"/>
    <lineage>
        <taxon>Eukaryota</taxon>
        <taxon>Metazoa</taxon>
        <taxon>Ecdysozoa</taxon>
        <taxon>Nematoda</taxon>
        <taxon>Chromadorea</taxon>
        <taxon>Rhabditida</taxon>
        <taxon>Rhabditina</taxon>
        <taxon>Diplogasteromorpha</taxon>
        <taxon>Diplogasteroidea</taxon>
        <taxon>Neodiplogasteridae</taxon>
        <taxon>Pristionchus</taxon>
    </lineage>
</organism>
<evidence type="ECO:0000256" key="7">
    <source>
        <dbReference type="SAM" id="SignalP"/>
    </source>
</evidence>
<evidence type="ECO:0000313" key="10">
    <source>
        <dbReference type="Proteomes" id="UP001328107"/>
    </source>
</evidence>
<keyword evidence="10" id="KW-1185">Reference proteome</keyword>
<sequence length="161" mass="18117">AFSASAMVILSAFFVAALCRWALAVEYDPPDCSERADGHYGGNCLSKFHTCRAGHVITSHCPHGLYFDRRNKRCDYPSTIDGCHHLKNELEAPDFDCDGLRNGPYSLPNTICSPTYVICHNEVASTRACPNYTVFDEEGHVNMQQLYICVHFPFTGMRFDR</sequence>